<dbReference type="GeneID" id="37268087"/>
<organism evidence="6 7">
    <name type="scientific">Tilletiopsis washingtonensis</name>
    <dbReference type="NCBI Taxonomy" id="58919"/>
    <lineage>
        <taxon>Eukaryota</taxon>
        <taxon>Fungi</taxon>
        <taxon>Dikarya</taxon>
        <taxon>Basidiomycota</taxon>
        <taxon>Ustilaginomycotina</taxon>
        <taxon>Exobasidiomycetes</taxon>
        <taxon>Entylomatales</taxon>
        <taxon>Entylomatales incertae sedis</taxon>
        <taxon>Tilletiopsis</taxon>
    </lineage>
</organism>
<evidence type="ECO:0000256" key="5">
    <source>
        <dbReference type="SAM" id="Phobius"/>
    </source>
</evidence>
<dbReference type="EMBL" id="KZ819289">
    <property type="protein sequence ID" value="PWN99198.1"/>
    <property type="molecule type" value="Genomic_DNA"/>
</dbReference>
<feature type="transmembrane region" description="Helical" evidence="5">
    <location>
        <begin position="36"/>
        <end position="57"/>
    </location>
</feature>
<dbReference type="Proteomes" id="UP000245946">
    <property type="component" value="Unassembled WGS sequence"/>
</dbReference>
<keyword evidence="5" id="KW-1133">Transmembrane helix</keyword>
<reference evidence="6 7" key="1">
    <citation type="journal article" date="2018" name="Mol. Biol. Evol.">
        <title>Broad Genomic Sampling Reveals a Smut Pathogenic Ancestry of the Fungal Clade Ustilaginomycotina.</title>
        <authorList>
            <person name="Kijpornyongpan T."/>
            <person name="Mondo S.J."/>
            <person name="Barry K."/>
            <person name="Sandor L."/>
            <person name="Lee J."/>
            <person name="Lipzen A."/>
            <person name="Pangilinan J."/>
            <person name="LaButti K."/>
            <person name="Hainaut M."/>
            <person name="Henrissat B."/>
            <person name="Grigoriev I.V."/>
            <person name="Spatafora J.W."/>
            <person name="Aime M.C."/>
        </authorList>
    </citation>
    <scope>NUCLEOTIDE SEQUENCE [LARGE SCALE GENOMIC DNA]</scope>
    <source>
        <strain evidence="6 7">MCA 4186</strain>
    </source>
</reference>
<name>A0A316ZDS3_9BASI</name>
<evidence type="ECO:0000256" key="2">
    <source>
        <dbReference type="ARBA" id="ARBA00022792"/>
    </source>
</evidence>
<evidence type="ECO:0000256" key="3">
    <source>
        <dbReference type="ARBA" id="ARBA00023128"/>
    </source>
</evidence>
<keyword evidence="2" id="KW-0999">Mitochondrion inner membrane</keyword>
<keyword evidence="7" id="KW-1185">Reference proteome</keyword>
<evidence type="ECO:0000256" key="1">
    <source>
        <dbReference type="ARBA" id="ARBA00004273"/>
    </source>
</evidence>
<accession>A0A316ZDS3</accession>
<evidence type="ECO:0000256" key="4">
    <source>
        <dbReference type="ARBA" id="ARBA00023136"/>
    </source>
</evidence>
<dbReference type="InterPro" id="IPR039297">
    <property type="entry name" value="COX7a"/>
</dbReference>
<evidence type="ECO:0000313" key="6">
    <source>
        <dbReference type="EMBL" id="PWN99198.1"/>
    </source>
</evidence>
<protein>
    <submittedName>
        <fullName evidence="6">Uncharacterized protein</fullName>
    </submittedName>
</protein>
<proteinExistence type="predicted"/>
<evidence type="ECO:0000313" key="7">
    <source>
        <dbReference type="Proteomes" id="UP000245946"/>
    </source>
</evidence>
<dbReference type="GO" id="GO:0005743">
    <property type="term" value="C:mitochondrial inner membrane"/>
    <property type="evidence" value="ECO:0007669"/>
    <property type="project" value="UniProtKB-SubCell"/>
</dbReference>
<sequence length="66" mass="7467">MVLDALVNRPNTIAQRQRLYQADARPVYQRLPRSRLYMGLFMGLFTVGMYGTLGGLYNAAHVSYAV</sequence>
<dbReference type="OrthoDB" id="5511599at2759"/>
<dbReference type="Pfam" id="PF02238">
    <property type="entry name" value="COX7a"/>
    <property type="match status" value="1"/>
</dbReference>
<comment type="subcellular location">
    <subcellularLocation>
        <location evidence="1">Mitochondrion inner membrane</location>
    </subcellularLocation>
</comment>
<keyword evidence="3" id="KW-0496">Mitochondrion</keyword>
<keyword evidence="4 5" id="KW-0472">Membrane</keyword>
<keyword evidence="5" id="KW-0812">Transmembrane</keyword>
<dbReference type="AlphaFoldDB" id="A0A316ZDS3"/>
<dbReference type="STRING" id="58919.A0A316ZDS3"/>
<dbReference type="RefSeq" id="XP_025599477.1">
    <property type="nucleotide sequence ID" value="XM_025740541.1"/>
</dbReference>
<gene>
    <name evidence="6" type="ORF">FA09DRAFT_306773</name>
</gene>